<dbReference type="Pfam" id="PF05130">
    <property type="entry name" value="FlgN"/>
    <property type="match status" value="1"/>
</dbReference>
<name>A0A4Y7R8E5_9FIRM</name>
<sequence>MRDWLRETVELTARKKDLLKEILQLTAAQAGLLEPGQVQELLTLVKQRQKYVDDITVIEAELLQTEAKILDACGITFWPAGKTVYNSDWQKIDALRRDIQALLRETQILDKSNRQAISTKCEELKISIKSLRDRKVSLKAYHVTALQPDGYFIDQKK</sequence>
<dbReference type="InterPro" id="IPR007809">
    <property type="entry name" value="FlgN-like"/>
</dbReference>
<evidence type="ECO:0000313" key="2">
    <source>
        <dbReference type="EMBL" id="TEB04921.1"/>
    </source>
</evidence>
<dbReference type="EMBL" id="QFGA01000003">
    <property type="protein sequence ID" value="TEB04921.1"/>
    <property type="molecule type" value="Genomic_DNA"/>
</dbReference>
<organism evidence="2 3">
    <name type="scientific">Pelotomaculum schinkii</name>
    <dbReference type="NCBI Taxonomy" id="78350"/>
    <lineage>
        <taxon>Bacteria</taxon>
        <taxon>Bacillati</taxon>
        <taxon>Bacillota</taxon>
        <taxon>Clostridia</taxon>
        <taxon>Eubacteriales</taxon>
        <taxon>Desulfotomaculaceae</taxon>
        <taxon>Pelotomaculum</taxon>
    </lineage>
</organism>
<dbReference type="Proteomes" id="UP000298324">
    <property type="component" value="Unassembled WGS sequence"/>
</dbReference>
<gene>
    <name evidence="2" type="ORF">Psch_03684</name>
</gene>
<dbReference type="AlphaFoldDB" id="A0A4Y7R8E5"/>
<dbReference type="GO" id="GO:0044780">
    <property type="term" value="P:bacterial-type flagellum assembly"/>
    <property type="evidence" value="ECO:0007669"/>
    <property type="project" value="InterPro"/>
</dbReference>
<evidence type="ECO:0000256" key="1">
    <source>
        <dbReference type="SAM" id="Coils"/>
    </source>
</evidence>
<proteinExistence type="predicted"/>
<keyword evidence="1" id="KW-0175">Coiled coil</keyword>
<protein>
    <submittedName>
        <fullName evidence="2">FlgN protein</fullName>
    </submittedName>
</protein>
<evidence type="ECO:0000313" key="3">
    <source>
        <dbReference type="Proteomes" id="UP000298324"/>
    </source>
</evidence>
<accession>A0A4Y7R8E5</accession>
<comment type="caution">
    <text evidence="2">The sequence shown here is derived from an EMBL/GenBank/DDBJ whole genome shotgun (WGS) entry which is preliminary data.</text>
</comment>
<feature type="coiled-coil region" evidence="1">
    <location>
        <begin position="92"/>
        <end position="134"/>
    </location>
</feature>
<keyword evidence="3" id="KW-1185">Reference proteome</keyword>
<reference evidence="2 3" key="1">
    <citation type="journal article" date="2018" name="Environ. Microbiol.">
        <title>Novel energy conservation strategies and behaviour of Pelotomaculum schinkii driving syntrophic propionate catabolism.</title>
        <authorList>
            <person name="Hidalgo-Ahumada C.A.P."/>
            <person name="Nobu M.K."/>
            <person name="Narihiro T."/>
            <person name="Tamaki H."/>
            <person name="Liu W.T."/>
            <person name="Kamagata Y."/>
            <person name="Stams A.J.M."/>
            <person name="Imachi H."/>
            <person name="Sousa D.Z."/>
        </authorList>
    </citation>
    <scope>NUCLEOTIDE SEQUENCE [LARGE SCALE GENOMIC DNA]</scope>
    <source>
        <strain evidence="2 3">HH</strain>
    </source>
</reference>